<feature type="domain" description="Alpha-L-rhamnosidase six-hairpin glycosidase" evidence="6">
    <location>
        <begin position="630"/>
        <end position="966"/>
    </location>
</feature>
<dbReference type="InterPro" id="IPR013783">
    <property type="entry name" value="Ig-like_fold"/>
</dbReference>
<evidence type="ECO:0000256" key="2">
    <source>
        <dbReference type="ARBA" id="ARBA00012652"/>
    </source>
</evidence>
<evidence type="ECO:0000256" key="3">
    <source>
        <dbReference type="ARBA" id="ARBA00022801"/>
    </source>
</evidence>
<dbReference type="Gene3D" id="1.50.10.10">
    <property type="match status" value="1"/>
</dbReference>
<dbReference type="InterPro" id="IPR035398">
    <property type="entry name" value="Bac_rhamnosid_C"/>
</dbReference>
<dbReference type="EMBL" id="CAAHFG010000003">
    <property type="protein sequence ID" value="VGO16254.1"/>
    <property type="molecule type" value="Genomic_DNA"/>
</dbReference>
<proteinExistence type="predicted"/>
<organism evidence="8 9">
    <name type="scientific">Pontiella desulfatans</name>
    <dbReference type="NCBI Taxonomy" id="2750659"/>
    <lineage>
        <taxon>Bacteria</taxon>
        <taxon>Pseudomonadati</taxon>
        <taxon>Kiritimatiellota</taxon>
        <taxon>Kiritimatiellia</taxon>
        <taxon>Kiritimatiellales</taxon>
        <taxon>Pontiellaceae</taxon>
        <taxon>Pontiella</taxon>
    </lineage>
</organism>
<dbReference type="AlphaFoldDB" id="A0A6C2UA40"/>
<dbReference type="EC" id="3.2.1.40" evidence="2"/>
<keyword evidence="9" id="KW-1185">Reference proteome</keyword>
<dbReference type="Gene3D" id="2.60.420.10">
    <property type="entry name" value="Maltose phosphorylase, domain 3"/>
    <property type="match status" value="1"/>
</dbReference>
<dbReference type="PANTHER" id="PTHR33307:SF11">
    <property type="entry name" value="ALPHA-L-RHAMNOSIDASE"/>
    <property type="match status" value="1"/>
</dbReference>
<evidence type="ECO:0000259" key="6">
    <source>
        <dbReference type="Pfam" id="PF17389"/>
    </source>
</evidence>
<sequence>MSLTKRVQMKSAIILFFIITIGAGWASAYAPVIKPGALRCEYRKAPLGIDTPKPRFSWQLDSGKQGTRQSAYQMVVEGVWDSGKVDSSSTSQIRYNGKPLVSCTSYRWKVRVWDQHGKVSPWSETALWTMGIMSPDEWRAKWIRSPGNKGGNNDADLNGAKWIWTVAEGGTIEEPPVGSCLFSRRFQLERYADVLEAELNVAADSHAVVYVNGTQAVKTAHWQTGETVAVKELLVEGENELKIFAFNEADTEKPAGVVCSLKITRSDGTERSIISDKEWSAVIKTVRTHKNHPEKKIERTSIVSEIAPFGQGPWSRQVYFGDTENPRGLPVFRKRFEVNGTPRKAFVNVSGLGQYELFVNGEKVGDHVLSPPWSVYEKTVYYNMFDITGLLKRGENEFKIMLGKGFYNTLGDRIVHHVNTWGELMTILEAHIEYSDGSKQTVVTDRSWDVANGPVVHATTVGGSDYNAAFDQPSEWGRAVETQAAGVLRGVESPAMKAFERLAPVKAVEEPEPGVFVYDFGQNLSAVPCIQIRGRKGQTVRVIPAEQRHSQSGRYNNGTGRVNQAGVGSPNYYEYTLKGDGTERWSPQFTYGGFQYLEVVGAVPEGRLNPDDLPVIEVVESVHVRSSARRVGDFSCSNPLFVKIDKAIDRAVRSNLAHVLTDCPTREKLGWLEVAYLMGPSLSRRYDLSLLYAKVMRDIRETQGESGAIYTTAPRYINLDINHRIGYTIEWGAAGVVLPWQLYRWYGDKRVLRENFQTMKAFVDHIKTCCNDLVPKPGLGDWFDYGHGQSRGASKFTPADLTAMATFYRCSLIIEKSAEILGESDDVQKYRALAKEIRSKFNQTFYTGNGEYRNYGSPQTANAIALVTGLCEPQNERDVLHAILADLEKRNYQQTAGDVGFHYLVEALGRFNCHKTVCTILNRRDLGSYGFMIDRGWSALPESWDAATNESMNHCMLGHIQQWFYMDLIGIKQAEDSVAFKKIIIKPQTETDLEWAEGYYDSINGRIVSKWKNEADRLTMEVTIPANSTATVYVPTHDVKEITVNGAAVADAPYVQVVKMEDGRVLLNVQSGRYEIVATRASFTMVN</sequence>
<dbReference type="PANTHER" id="PTHR33307">
    <property type="entry name" value="ALPHA-RHAMNOSIDASE (EUROFUNG)"/>
    <property type="match status" value="1"/>
</dbReference>
<evidence type="ECO:0000313" key="9">
    <source>
        <dbReference type="Proteomes" id="UP000366872"/>
    </source>
</evidence>
<dbReference type="Pfam" id="PF17390">
    <property type="entry name" value="Bac_rhamnosid_C"/>
    <property type="match status" value="1"/>
</dbReference>
<evidence type="ECO:0000313" key="8">
    <source>
        <dbReference type="EMBL" id="VGO16254.1"/>
    </source>
</evidence>
<dbReference type="InterPro" id="IPR012341">
    <property type="entry name" value="6hp_glycosidase-like_sf"/>
</dbReference>
<dbReference type="SUPFAM" id="SSF49785">
    <property type="entry name" value="Galactose-binding domain-like"/>
    <property type="match status" value="2"/>
</dbReference>
<feature type="domain" description="Alpha-L-rhamnosidase C-terminal" evidence="7">
    <location>
        <begin position="970"/>
        <end position="1044"/>
    </location>
</feature>
<comment type="catalytic activity">
    <reaction evidence="1">
        <text>Hydrolysis of terminal non-reducing alpha-L-rhamnose residues in alpha-L-rhamnosides.</text>
        <dbReference type="EC" id="3.2.1.40"/>
    </reaction>
</comment>
<dbReference type="Gene3D" id="2.60.120.260">
    <property type="entry name" value="Galactose-binding domain-like"/>
    <property type="match status" value="3"/>
</dbReference>
<dbReference type="InterPro" id="IPR008979">
    <property type="entry name" value="Galactose-bd-like_sf"/>
</dbReference>
<dbReference type="InterPro" id="IPR013737">
    <property type="entry name" value="Bac_rhamnosid_N"/>
</dbReference>
<evidence type="ECO:0000256" key="1">
    <source>
        <dbReference type="ARBA" id="ARBA00001445"/>
    </source>
</evidence>
<evidence type="ECO:0000259" key="4">
    <source>
        <dbReference type="Pfam" id="PF05592"/>
    </source>
</evidence>
<dbReference type="Pfam" id="PF25788">
    <property type="entry name" value="Ig_Rha78A_N"/>
    <property type="match status" value="1"/>
</dbReference>
<feature type="domain" description="Alpha-L-rhamnosidase concanavalin-like" evidence="4">
    <location>
        <begin position="512"/>
        <end position="613"/>
    </location>
</feature>
<dbReference type="GO" id="GO:0005975">
    <property type="term" value="P:carbohydrate metabolic process"/>
    <property type="evidence" value="ECO:0007669"/>
    <property type="project" value="InterPro"/>
</dbReference>
<evidence type="ECO:0000259" key="5">
    <source>
        <dbReference type="Pfam" id="PF08531"/>
    </source>
</evidence>
<accession>A0A6C2UA40</accession>
<keyword evidence="3" id="KW-0378">Hydrolase</keyword>
<dbReference type="Gene3D" id="2.60.40.10">
    <property type="entry name" value="Immunoglobulins"/>
    <property type="match status" value="1"/>
</dbReference>
<dbReference type="Pfam" id="PF08531">
    <property type="entry name" value="Bac_rhamnosid_N"/>
    <property type="match status" value="1"/>
</dbReference>
<name>A0A6C2UA40_PONDE</name>
<dbReference type="Pfam" id="PF05592">
    <property type="entry name" value="Bac_rhamnosid"/>
    <property type="match status" value="1"/>
</dbReference>
<protein>
    <recommendedName>
        <fullName evidence="2">alpha-L-rhamnosidase</fullName>
        <ecNumber evidence="2">3.2.1.40</ecNumber>
    </recommendedName>
</protein>
<feature type="domain" description="Bacterial alpha-L-rhamnosidase N-terminal" evidence="5">
    <location>
        <begin position="342"/>
        <end position="479"/>
    </location>
</feature>
<dbReference type="Proteomes" id="UP000366872">
    <property type="component" value="Unassembled WGS sequence"/>
</dbReference>
<gene>
    <name evidence="8" type="ORF">PDESU_04845</name>
</gene>
<dbReference type="PIRSF" id="PIRSF010631">
    <property type="entry name" value="A-rhamnsds"/>
    <property type="match status" value="1"/>
</dbReference>
<dbReference type="Pfam" id="PF17389">
    <property type="entry name" value="Bac_rhamnosid6H"/>
    <property type="match status" value="1"/>
</dbReference>
<dbReference type="GO" id="GO:0030596">
    <property type="term" value="F:alpha-L-rhamnosidase activity"/>
    <property type="evidence" value="ECO:0007669"/>
    <property type="project" value="UniProtKB-EC"/>
</dbReference>
<evidence type="ECO:0000259" key="7">
    <source>
        <dbReference type="Pfam" id="PF17390"/>
    </source>
</evidence>
<dbReference type="InterPro" id="IPR008902">
    <property type="entry name" value="Rhamnosid_concanavalin"/>
</dbReference>
<dbReference type="InterPro" id="IPR035396">
    <property type="entry name" value="Bac_rhamnosid6H"/>
</dbReference>
<reference evidence="8 9" key="1">
    <citation type="submission" date="2019-04" db="EMBL/GenBank/DDBJ databases">
        <authorList>
            <person name="Van Vliet M D."/>
        </authorList>
    </citation>
    <scope>NUCLEOTIDE SEQUENCE [LARGE SCALE GENOMIC DNA]</scope>
    <source>
        <strain evidence="8 9">F1</strain>
    </source>
</reference>
<dbReference type="InterPro" id="IPR016007">
    <property type="entry name" value="Alpha_rhamnosid"/>
</dbReference>
<dbReference type="SUPFAM" id="SSF48208">
    <property type="entry name" value="Six-hairpin glycosidases"/>
    <property type="match status" value="1"/>
</dbReference>
<dbReference type="InterPro" id="IPR008928">
    <property type="entry name" value="6-hairpin_glycosidase_sf"/>
</dbReference>